<dbReference type="AlphaFoldDB" id="A0A9W8Q3V5"/>
<keyword evidence="3" id="KW-0804">Transcription</keyword>
<dbReference type="GO" id="GO:0008270">
    <property type="term" value="F:zinc ion binding"/>
    <property type="evidence" value="ECO:0007669"/>
    <property type="project" value="InterPro"/>
</dbReference>
<dbReference type="InterPro" id="IPR001138">
    <property type="entry name" value="Zn2Cys6_DnaBD"/>
</dbReference>
<dbReference type="GO" id="GO:0006351">
    <property type="term" value="P:DNA-templated transcription"/>
    <property type="evidence" value="ECO:0007669"/>
    <property type="project" value="InterPro"/>
</dbReference>
<evidence type="ECO:0000256" key="1">
    <source>
        <dbReference type="ARBA" id="ARBA00022723"/>
    </source>
</evidence>
<dbReference type="GO" id="GO:0005634">
    <property type="term" value="C:nucleus"/>
    <property type="evidence" value="ECO:0007669"/>
    <property type="project" value="TreeGrafter"/>
</dbReference>
<sequence length="721" mass="79815">MTRSKVLDEQRKRIGQACKGCQNRKQKCDGQSPCSGCEKRGHACTYDPERKRKSISRIPKHGDYGPASKTMSLQFQGQVKLESGQSPTLRSPLGDNFLHPGAFEPASAMSEWGNTSDVPPDRYESAAATRAHSQTSASVCGSSTASFLAEIKKLVLPLSGPCPFTQSHENFTRLRSNAHPQVTPDAVPLPSRQTAERLVSVARQYSNHLVEILDEVTIQELLQTCYSELRPQDPGRTCLLYLLFAAGSATPEAQRKSEYSDSPLSDTLGEADKYFDFVEATLLRIGSFEHFEIWMIQAWALMTTYSLSASKWNAADAYIGLAVRAAYVLGINHVQGASPRAATEGKANAVHAKLWKCLFVLDSLVAALLGRQPQALKEDKCKPIAPGDCSPSSPNNGRDDCLEFNVASAKAIRKTLKLVYNPRHFPAEKAYSMLQQAQLQPQLGPVDSLATLHARLFRNYAMMLLTRPFFVQELYQSSKQKYSERSDTTWRYLSETCVATAHQSIECIFEAHNQSRQLTSDYMWRQCLFTAVLVILSNQFFGFNENPNSDTVISQAFTTLDQCSVRNPAEESEFNSLLSLRRLVDERRRRSLPMGRPVFLDMNHYGGAYDVHSESSRTSPVFPTHDFAAAAAAAAGCPNSTYCGSDGRRYSVQSIASSDYLESAVPQLHIWNGVIPGMNPPPRCGSDAECYGFVQQDGYEGDAMHATQECTAFPGQQLYLS</sequence>
<dbReference type="EMBL" id="JAJHUN010000011">
    <property type="protein sequence ID" value="KAJ4144692.1"/>
    <property type="molecule type" value="Genomic_DNA"/>
</dbReference>
<name>A0A9W8Q3V5_AKAMU</name>
<dbReference type="InterPro" id="IPR036864">
    <property type="entry name" value="Zn2-C6_fun-type_DNA-bd_sf"/>
</dbReference>
<dbReference type="KEGG" id="amus:LMH87_003565"/>
<accession>A0A9W8Q3V5</accession>
<organism evidence="7 8">
    <name type="scientific">Akanthomyces muscarius</name>
    <name type="common">Entomopathogenic fungus</name>
    <name type="synonym">Lecanicillium muscarium</name>
    <dbReference type="NCBI Taxonomy" id="2231603"/>
    <lineage>
        <taxon>Eukaryota</taxon>
        <taxon>Fungi</taxon>
        <taxon>Dikarya</taxon>
        <taxon>Ascomycota</taxon>
        <taxon>Pezizomycotina</taxon>
        <taxon>Sordariomycetes</taxon>
        <taxon>Hypocreomycetidae</taxon>
        <taxon>Hypocreales</taxon>
        <taxon>Cordycipitaceae</taxon>
        <taxon>Akanthomyces</taxon>
    </lineage>
</organism>
<evidence type="ECO:0000256" key="2">
    <source>
        <dbReference type="ARBA" id="ARBA00023015"/>
    </source>
</evidence>
<dbReference type="PANTHER" id="PTHR47424">
    <property type="entry name" value="REGULATORY PROTEIN GAL4"/>
    <property type="match status" value="1"/>
</dbReference>
<evidence type="ECO:0000313" key="8">
    <source>
        <dbReference type="Proteomes" id="UP001144673"/>
    </source>
</evidence>
<keyword evidence="1" id="KW-0479">Metal-binding</keyword>
<keyword evidence="8" id="KW-1185">Reference proteome</keyword>
<comment type="caution">
    <text evidence="7">The sequence shown here is derived from an EMBL/GenBank/DDBJ whole genome shotgun (WGS) entry which is preliminary data.</text>
</comment>
<dbReference type="SUPFAM" id="SSF57701">
    <property type="entry name" value="Zn2/Cys6 DNA-binding domain"/>
    <property type="match status" value="1"/>
</dbReference>
<dbReference type="SMART" id="SM00906">
    <property type="entry name" value="Fungal_trans"/>
    <property type="match status" value="1"/>
</dbReference>
<evidence type="ECO:0000256" key="3">
    <source>
        <dbReference type="ARBA" id="ARBA00023163"/>
    </source>
</evidence>
<dbReference type="GO" id="GO:0000435">
    <property type="term" value="P:positive regulation of transcription from RNA polymerase II promoter by galactose"/>
    <property type="evidence" value="ECO:0007669"/>
    <property type="project" value="TreeGrafter"/>
</dbReference>
<protein>
    <recommendedName>
        <fullName evidence="6">Zn(2)-C6 fungal-type domain-containing protein</fullName>
    </recommendedName>
</protein>
<dbReference type="SMART" id="SM00066">
    <property type="entry name" value="GAL4"/>
    <property type="match status" value="1"/>
</dbReference>
<dbReference type="Pfam" id="PF00172">
    <property type="entry name" value="Zn_clus"/>
    <property type="match status" value="1"/>
</dbReference>
<dbReference type="Gene3D" id="4.10.240.10">
    <property type="entry name" value="Zn(2)-C6 fungal-type DNA-binding domain"/>
    <property type="match status" value="1"/>
</dbReference>
<dbReference type="GO" id="GO:0000981">
    <property type="term" value="F:DNA-binding transcription factor activity, RNA polymerase II-specific"/>
    <property type="evidence" value="ECO:0007669"/>
    <property type="project" value="InterPro"/>
</dbReference>
<keyword evidence="4" id="KW-0539">Nucleus</keyword>
<dbReference type="Pfam" id="PF04082">
    <property type="entry name" value="Fungal_trans"/>
    <property type="match status" value="1"/>
</dbReference>
<evidence type="ECO:0000256" key="5">
    <source>
        <dbReference type="SAM" id="MobiDB-lite"/>
    </source>
</evidence>
<feature type="domain" description="Zn(2)-C6 fungal-type" evidence="6">
    <location>
        <begin position="17"/>
        <end position="46"/>
    </location>
</feature>
<proteinExistence type="predicted"/>
<reference evidence="7" key="1">
    <citation type="journal article" date="2023" name="Access Microbiol">
        <title>De-novo genome assembly for Akanthomyces muscarius, a biocontrol agent of insect agricultural pests.</title>
        <authorList>
            <person name="Erdos Z."/>
            <person name="Studholme D.J."/>
            <person name="Raymond B."/>
            <person name="Sharma M."/>
        </authorList>
    </citation>
    <scope>NUCLEOTIDE SEQUENCE</scope>
    <source>
        <strain evidence="7">Ve6</strain>
    </source>
</reference>
<dbReference type="GeneID" id="80890724"/>
<feature type="region of interest" description="Disordered" evidence="5">
    <location>
        <begin position="48"/>
        <end position="69"/>
    </location>
</feature>
<dbReference type="Proteomes" id="UP001144673">
    <property type="component" value="Chromosome 2"/>
</dbReference>
<dbReference type="RefSeq" id="XP_056048362.1">
    <property type="nucleotide sequence ID" value="XM_056194552.1"/>
</dbReference>
<dbReference type="PANTHER" id="PTHR47424:SF9">
    <property type="entry name" value="TAH-2"/>
    <property type="match status" value="1"/>
</dbReference>
<dbReference type="InterPro" id="IPR007219">
    <property type="entry name" value="XnlR_reg_dom"/>
</dbReference>
<dbReference type="CDD" id="cd00067">
    <property type="entry name" value="GAL4"/>
    <property type="match status" value="1"/>
</dbReference>
<evidence type="ECO:0000313" key="7">
    <source>
        <dbReference type="EMBL" id="KAJ4144692.1"/>
    </source>
</evidence>
<dbReference type="PROSITE" id="PS50048">
    <property type="entry name" value="ZN2_CY6_FUNGAL_2"/>
    <property type="match status" value="1"/>
</dbReference>
<dbReference type="CDD" id="cd12148">
    <property type="entry name" value="fungal_TF_MHR"/>
    <property type="match status" value="1"/>
</dbReference>
<keyword evidence="2" id="KW-0805">Transcription regulation</keyword>
<dbReference type="InterPro" id="IPR051127">
    <property type="entry name" value="Fungal_SecMet_Regulators"/>
</dbReference>
<evidence type="ECO:0000259" key="6">
    <source>
        <dbReference type="PROSITE" id="PS50048"/>
    </source>
</evidence>
<gene>
    <name evidence="7" type="ORF">LMH87_003565</name>
</gene>
<evidence type="ECO:0000256" key="4">
    <source>
        <dbReference type="ARBA" id="ARBA00023242"/>
    </source>
</evidence>
<dbReference type="GO" id="GO:0000978">
    <property type="term" value="F:RNA polymerase II cis-regulatory region sequence-specific DNA binding"/>
    <property type="evidence" value="ECO:0007669"/>
    <property type="project" value="TreeGrafter"/>
</dbReference>